<gene>
    <name evidence="1" type="ORF">DCCM_2188</name>
</gene>
<reference evidence="2" key="1">
    <citation type="submission" date="2018-02" db="EMBL/GenBank/DDBJ databases">
        <title>Genome sequence of Desulfocucumis palustris strain NAW-5.</title>
        <authorList>
            <person name="Watanabe M."/>
            <person name="Kojima H."/>
            <person name="Fukui M."/>
        </authorList>
    </citation>
    <scope>NUCLEOTIDE SEQUENCE [LARGE SCALE GENOMIC DNA]</scope>
    <source>
        <strain evidence="2">NAW-5</strain>
    </source>
</reference>
<sequence length="48" mass="5462">MKIIIKFILFFISHLVKKFFVSARAFSAGTAPAARPFRIPNLSDRSCF</sequence>
<evidence type="ECO:0000313" key="1">
    <source>
        <dbReference type="EMBL" id="GBF33091.1"/>
    </source>
</evidence>
<organism evidence="1 2">
    <name type="scientific">Desulfocucumis palustris</name>
    <dbReference type="NCBI Taxonomy" id="1898651"/>
    <lineage>
        <taxon>Bacteria</taxon>
        <taxon>Bacillati</taxon>
        <taxon>Bacillota</taxon>
        <taxon>Clostridia</taxon>
        <taxon>Eubacteriales</taxon>
        <taxon>Desulfocucumaceae</taxon>
        <taxon>Desulfocucumis</taxon>
    </lineage>
</organism>
<accession>A0A2L2XGT0</accession>
<dbReference type="Proteomes" id="UP000239549">
    <property type="component" value="Unassembled WGS sequence"/>
</dbReference>
<dbReference type="EMBL" id="BFAV01000073">
    <property type="protein sequence ID" value="GBF33091.1"/>
    <property type="molecule type" value="Genomic_DNA"/>
</dbReference>
<comment type="caution">
    <text evidence="1">The sequence shown here is derived from an EMBL/GenBank/DDBJ whole genome shotgun (WGS) entry which is preliminary data.</text>
</comment>
<proteinExistence type="predicted"/>
<name>A0A2L2XGT0_9FIRM</name>
<keyword evidence="2" id="KW-1185">Reference proteome</keyword>
<protein>
    <submittedName>
        <fullName evidence="1">Uncharacterized protein</fullName>
    </submittedName>
</protein>
<dbReference type="AlphaFoldDB" id="A0A2L2XGT0"/>
<evidence type="ECO:0000313" key="2">
    <source>
        <dbReference type="Proteomes" id="UP000239549"/>
    </source>
</evidence>